<evidence type="ECO:0000259" key="7">
    <source>
        <dbReference type="PROSITE" id="PS50222"/>
    </source>
</evidence>
<reference evidence="8 9" key="1">
    <citation type="submission" date="2024-02" db="EMBL/GenBank/DDBJ databases">
        <authorList>
            <person name="Chen Y."/>
            <person name="Shah S."/>
            <person name="Dougan E. K."/>
            <person name="Thang M."/>
            <person name="Chan C."/>
        </authorList>
    </citation>
    <scope>NUCLEOTIDE SEQUENCE [LARGE SCALE GENOMIC DNA]</scope>
</reference>
<dbReference type="Gene3D" id="3.90.70.80">
    <property type="match status" value="1"/>
</dbReference>
<evidence type="ECO:0000256" key="2">
    <source>
        <dbReference type="ARBA" id="ARBA00022723"/>
    </source>
</evidence>
<feature type="region of interest" description="Disordered" evidence="6">
    <location>
        <begin position="112"/>
        <end position="136"/>
    </location>
</feature>
<dbReference type="InterPro" id="IPR050230">
    <property type="entry name" value="CALM/Myosin/TropC-like"/>
</dbReference>
<name>A0ABP0QIJ6_9DINO</name>
<feature type="domain" description="EF-hand" evidence="7">
    <location>
        <begin position="346"/>
        <end position="381"/>
    </location>
</feature>
<sequence length="787" mass="89077">MGVACHTSWGWRPKEQQREELRRKRRAERLLRESGLDKTKCCVAMEDEEDGERLSCAAALPLDARNQRCELRAPRFWYRRLLDQPVLKPLKPVEVKEPQTPTVPALRAQAWDELRPATSPASASEPSPVKRGVRRRSSVRCRSVDFSGDSQNSPLKGRLQRALALRRASQTGADVPTHRRLTKRKATCHVDIIEGRPVSKAEREKWDTAFARYQMDGEIHIDDLKGALVMCGFCDSRAAVVHKVLAGLTKFNTLNKDEFYLFVCRFEAGLHETYEFEFSQLDTCGEGTIDVLQLEQLLRRIGQPVRRFVLRELVMEVGTDGAGLVDLSGFRKIQHLIRKREGFTTKELDSFDRVFQRVDRDGSDTMSASEFANALTWLGFPYRAEKLQEFHRQSDVDGDGELSEGEFIACLRRVLDEEMEQVEAFLNKARPCTGGRLKAFIHGLGYSSSPQAILDTLSETVDVGTQASLQEMTLDLSVDDVCKVLSSLRACDGFTYSELREVKMAFNLANPEKQDLHRFRVAPLDGAEEVEVETPSKGRRREPWQVVAVVDVPESESLRVAGHKWENYMPGIAVVSSEPAFLHCFGASDKEDILCLAPASKGRRCRKKRVVGNYCKQHYQEWSALEKKKKICDADNWEQEQLNLALEVSSQQSAEARDALIVSQAAVTARLQPLGLERLSTPMDGNCQFIALAFSANAPILHDQLRQQICQYMLAMKDFFNTLFDLRWGNFEACCAHGSGWLLWVIGENPEIDRKFLPPESVMEEIWGPEVVLAYVAWNHYEATAAL</sequence>
<dbReference type="Pfam" id="PF13499">
    <property type="entry name" value="EF-hand_7"/>
    <property type="match status" value="1"/>
</dbReference>
<dbReference type="EMBL" id="CAXAMM010039647">
    <property type="protein sequence ID" value="CAK9088036.1"/>
    <property type="molecule type" value="Genomic_DNA"/>
</dbReference>
<dbReference type="PROSITE" id="PS50222">
    <property type="entry name" value="EF_HAND_2"/>
    <property type="match status" value="2"/>
</dbReference>
<dbReference type="PROSITE" id="PS00018">
    <property type="entry name" value="EF_HAND_1"/>
    <property type="match status" value="2"/>
</dbReference>
<keyword evidence="5" id="KW-0007">Acetylation</keyword>
<protein>
    <recommendedName>
        <fullName evidence="1">Calmodulin</fullName>
    </recommendedName>
</protein>
<keyword evidence="2" id="KW-0479">Metal-binding</keyword>
<proteinExistence type="predicted"/>
<feature type="compositionally biased region" description="Low complexity" evidence="6">
    <location>
        <begin position="116"/>
        <end position="130"/>
    </location>
</feature>
<evidence type="ECO:0000313" key="8">
    <source>
        <dbReference type="EMBL" id="CAK9088036.1"/>
    </source>
</evidence>
<dbReference type="CDD" id="cd22744">
    <property type="entry name" value="OTU"/>
    <property type="match status" value="1"/>
</dbReference>
<dbReference type="PANTHER" id="PTHR23048:SF0">
    <property type="entry name" value="CALMODULIN LIKE 3"/>
    <property type="match status" value="1"/>
</dbReference>
<dbReference type="Gene3D" id="1.10.238.10">
    <property type="entry name" value="EF-hand"/>
    <property type="match status" value="2"/>
</dbReference>
<evidence type="ECO:0000256" key="1">
    <source>
        <dbReference type="ARBA" id="ARBA00020786"/>
    </source>
</evidence>
<keyword evidence="3" id="KW-0677">Repeat</keyword>
<dbReference type="InterPro" id="IPR011992">
    <property type="entry name" value="EF-hand-dom_pair"/>
</dbReference>
<dbReference type="SMART" id="SM00054">
    <property type="entry name" value="EFh"/>
    <property type="match status" value="3"/>
</dbReference>
<keyword evidence="4" id="KW-0106">Calcium</keyword>
<evidence type="ECO:0000256" key="5">
    <source>
        <dbReference type="ARBA" id="ARBA00022990"/>
    </source>
</evidence>
<comment type="caution">
    <text evidence="8">The sequence shown here is derived from an EMBL/GenBank/DDBJ whole genome shotgun (WGS) entry which is preliminary data.</text>
</comment>
<evidence type="ECO:0000256" key="3">
    <source>
        <dbReference type="ARBA" id="ARBA00022737"/>
    </source>
</evidence>
<organism evidence="8 9">
    <name type="scientific">Durusdinium trenchii</name>
    <dbReference type="NCBI Taxonomy" id="1381693"/>
    <lineage>
        <taxon>Eukaryota</taxon>
        <taxon>Sar</taxon>
        <taxon>Alveolata</taxon>
        <taxon>Dinophyceae</taxon>
        <taxon>Suessiales</taxon>
        <taxon>Symbiodiniaceae</taxon>
        <taxon>Durusdinium</taxon>
    </lineage>
</organism>
<dbReference type="SUPFAM" id="SSF47473">
    <property type="entry name" value="EF-hand"/>
    <property type="match status" value="1"/>
</dbReference>
<gene>
    <name evidence="8" type="ORF">SCF082_LOCUS41584</name>
</gene>
<dbReference type="InterPro" id="IPR018247">
    <property type="entry name" value="EF_Hand_1_Ca_BS"/>
</dbReference>
<feature type="non-terminal residue" evidence="8">
    <location>
        <position position="787"/>
    </location>
</feature>
<accession>A0ABP0QIJ6</accession>
<dbReference type="InterPro" id="IPR002048">
    <property type="entry name" value="EF_hand_dom"/>
</dbReference>
<dbReference type="PANTHER" id="PTHR23048">
    <property type="entry name" value="MYOSIN LIGHT CHAIN 1, 3"/>
    <property type="match status" value="1"/>
</dbReference>
<feature type="domain" description="EF-hand" evidence="7">
    <location>
        <begin position="382"/>
        <end position="417"/>
    </location>
</feature>
<evidence type="ECO:0000256" key="6">
    <source>
        <dbReference type="SAM" id="MobiDB-lite"/>
    </source>
</evidence>
<dbReference type="Proteomes" id="UP001642464">
    <property type="component" value="Unassembled WGS sequence"/>
</dbReference>
<evidence type="ECO:0000256" key="4">
    <source>
        <dbReference type="ARBA" id="ARBA00022837"/>
    </source>
</evidence>
<evidence type="ECO:0000313" key="9">
    <source>
        <dbReference type="Proteomes" id="UP001642464"/>
    </source>
</evidence>
<keyword evidence="9" id="KW-1185">Reference proteome</keyword>